<evidence type="ECO:0000313" key="2">
    <source>
        <dbReference type="Proteomes" id="UP000187203"/>
    </source>
</evidence>
<gene>
    <name evidence="1" type="ORF">COLO4_21929</name>
</gene>
<organism evidence="1 2">
    <name type="scientific">Corchorus olitorius</name>
    <dbReference type="NCBI Taxonomy" id="93759"/>
    <lineage>
        <taxon>Eukaryota</taxon>
        <taxon>Viridiplantae</taxon>
        <taxon>Streptophyta</taxon>
        <taxon>Embryophyta</taxon>
        <taxon>Tracheophyta</taxon>
        <taxon>Spermatophyta</taxon>
        <taxon>Magnoliopsida</taxon>
        <taxon>eudicotyledons</taxon>
        <taxon>Gunneridae</taxon>
        <taxon>Pentapetalae</taxon>
        <taxon>rosids</taxon>
        <taxon>malvids</taxon>
        <taxon>Malvales</taxon>
        <taxon>Malvaceae</taxon>
        <taxon>Grewioideae</taxon>
        <taxon>Apeibeae</taxon>
        <taxon>Corchorus</taxon>
    </lineage>
</organism>
<comment type="caution">
    <text evidence="1">The sequence shown here is derived from an EMBL/GenBank/DDBJ whole genome shotgun (WGS) entry which is preliminary data.</text>
</comment>
<sequence>MASMWTSWTNGNSGRRFYSCPNFVEGKPYCKDFRVWHDEAFPDRAKEVILELKDRERMLYNEARFWKNEAKMLKQSAVDFVEAELIEENALLRKECGYLRYEMQVGKRWKWGKMSVATVCFLVSEMLDIFNRNLSFAEVIFKSIAEVVCDLENVKRTSSTRDYVLDGSFIFLNFVM</sequence>
<proteinExistence type="predicted"/>
<protein>
    <submittedName>
        <fullName evidence="1">GRF zinc finger containing protein</fullName>
    </submittedName>
</protein>
<dbReference type="AlphaFoldDB" id="A0A1R3IQ07"/>
<keyword evidence="2" id="KW-1185">Reference proteome</keyword>
<name>A0A1R3IQ07_9ROSI</name>
<dbReference type="EMBL" id="AWUE01017831">
    <property type="protein sequence ID" value="OMO84654.1"/>
    <property type="molecule type" value="Genomic_DNA"/>
</dbReference>
<evidence type="ECO:0000313" key="1">
    <source>
        <dbReference type="EMBL" id="OMO84654.1"/>
    </source>
</evidence>
<reference evidence="2" key="1">
    <citation type="submission" date="2013-09" db="EMBL/GenBank/DDBJ databases">
        <title>Corchorus olitorius genome sequencing.</title>
        <authorList>
            <person name="Alam M."/>
            <person name="Haque M.S."/>
            <person name="Islam M.S."/>
            <person name="Emdad E.M."/>
            <person name="Islam M.M."/>
            <person name="Ahmed B."/>
            <person name="Halim A."/>
            <person name="Hossen Q.M.M."/>
            <person name="Hossain M.Z."/>
            <person name="Ahmed R."/>
            <person name="Khan M.M."/>
            <person name="Islam R."/>
            <person name="Rashid M.M."/>
            <person name="Khan S.A."/>
            <person name="Rahman M.S."/>
            <person name="Alam M."/>
            <person name="Yahiya A.S."/>
            <person name="Khan M.S."/>
            <person name="Azam M.S."/>
            <person name="Haque T."/>
            <person name="Lashkar M.Z.H."/>
            <person name="Akhand A.I."/>
            <person name="Morshed G."/>
            <person name="Roy S."/>
            <person name="Uddin K.S."/>
            <person name="Rabeya T."/>
            <person name="Hossain A.S."/>
            <person name="Chowdhury A."/>
            <person name="Snigdha A.R."/>
            <person name="Mortoza M.S."/>
            <person name="Matin S.A."/>
            <person name="Hoque S.M.E."/>
            <person name="Islam M.K."/>
            <person name="Roy D.K."/>
            <person name="Haider R."/>
            <person name="Moosa M.M."/>
            <person name="Elias S.M."/>
            <person name="Hasan A.M."/>
            <person name="Jahan S."/>
            <person name="Shafiuddin M."/>
            <person name="Mahmood N."/>
            <person name="Shommy N.S."/>
        </authorList>
    </citation>
    <scope>NUCLEOTIDE SEQUENCE [LARGE SCALE GENOMIC DNA]</scope>
    <source>
        <strain evidence="2">cv. O-4</strain>
    </source>
</reference>
<dbReference type="OrthoDB" id="986197at2759"/>
<dbReference type="Proteomes" id="UP000187203">
    <property type="component" value="Unassembled WGS sequence"/>
</dbReference>
<accession>A0A1R3IQ07</accession>